<evidence type="ECO:0000313" key="3">
    <source>
        <dbReference type="Proteomes" id="UP000008810"/>
    </source>
</evidence>
<dbReference type="InterPro" id="IPR006502">
    <property type="entry name" value="PDDEXK-like"/>
</dbReference>
<dbReference type="RefSeq" id="XP_003565173.1">
    <property type="nucleotide sequence ID" value="XM_003565125.4"/>
</dbReference>
<reference evidence="1" key="2">
    <citation type="submission" date="2017-06" db="EMBL/GenBank/DDBJ databases">
        <title>WGS assembly of Brachypodium distachyon.</title>
        <authorList>
            <consortium name="The International Brachypodium Initiative"/>
            <person name="Lucas S."/>
            <person name="Harmon-Smith M."/>
            <person name="Lail K."/>
            <person name="Tice H."/>
            <person name="Grimwood J."/>
            <person name="Bruce D."/>
            <person name="Barry K."/>
            <person name="Shu S."/>
            <person name="Lindquist E."/>
            <person name="Wang M."/>
            <person name="Pitluck S."/>
            <person name="Vogel J.P."/>
            <person name="Garvin D.F."/>
            <person name="Mockler T.C."/>
            <person name="Schmutz J."/>
            <person name="Rokhsar D."/>
            <person name="Bevan M.W."/>
        </authorList>
    </citation>
    <scope>NUCLEOTIDE SEQUENCE</scope>
    <source>
        <strain evidence="1">Bd21</strain>
    </source>
</reference>
<evidence type="ECO:0008006" key="4">
    <source>
        <dbReference type="Google" id="ProtNLM"/>
    </source>
</evidence>
<accession>I1HVQ5</accession>
<dbReference type="NCBIfam" id="TIGR01615">
    <property type="entry name" value="A_thal_3542"/>
    <property type="match status" value="1"/>
</dbReference>
<reference evidence="2" key="3">
    <citation type="submission" date="2018-08" db="UniProtKB">
        <authorList>
            <consortium name="EnsemblPlants"/>
        </authorList>
    </citation>
    <scope>IDENTIFICATION</scope>
    <source>
        <strain evidence="2">cv. Bd21</strain>
    </source>
</reference>
<evidence type="ECO:0000313" key="2">
    <source>
        <dbReference type="EnsemblPlants" id="KQK11779"/>
    </source>
</evidence>
<protein>
    <recommendedName>
        <fullName evidence="4">DUF506 domain-containing protein</fullName>
    </recommendedName>
</protein>
<sequence>MMLVAKEFGISPPAAAAAAPRRRMARVAPCGGSSPVGELWLRTRGGGGGAAAAEGVGSHGSHESEMDLAMLVSDFLENGGGGGAGAGDSRGSSDSENGLSDLAHLADKISMYKQGGDEKENELLSVVHSLLFSIHESELQAFIRGQCTGSCIRHLLVKLLRYSGYDAAVCISKWQGFDKIPGGDHEYIDVLMNCDMMGPERMIIDIDFRSHFEIARAVDSYGTLLDSLPVVYVGTLPRLKQFLHVMVDAAKWSLKQNSMPLPPWRSLSYLQAKWHSKYERKYLHSEQNFQGTAPDHALCVGHLKRLKSSLQSELDTGRLLMMPIKTDTTRRGKFERRRRSLLSF</sequence>
<dbReference type="EnsemblPlants" id="KQK11779">
    <property type="protein sequence ID" value="KQK11779"/>
    <property type="gene ID" value="BRADI_2g62310v3"/>
</dbReference>
<dbReference type="OMA" id="DCRVCVA"/>
<dbReference type="Pfam" id="PF04720">
    <property type="entry name" value="PDDEXK_6"/>
    <property type="match status" value="1"/>
</dbReference>
<organism evidence="1">
    <name type="scientific">Brachypodium distachyon</name>
    <name type="common">Purple false brome</name>
    <name type="synonym">Trachynia distachya</name>
    <dbReference type="NCBI Taxonomy" id="15368"/>
    <lineage>
        <taxon>Eukaryota</taxon>
        <taxon>Viridiplantae</taxon>
        <taxon>Streptophyta</taxon>
        <taxon>Embryophyta</taxon>
        <taxon>Tracheophyta</taxon>
        <taxon>Spermatophyta</taxon>
        <taxon>Magnoliopsida</taxon>
        <taxon>Liliopsida</taxon>
        <taxon>Poales</taxon>
        <taxon>Poaceae</taxon>
        <taxon>BOP clade</taxon>
        <taxon>Pooideae</taxon>
        <taxon>Stipodae</taxon>
        <taxon>Brachypodieae</taxon>
        <taxon>Brachypodium</taxon>
    </lineage>
</organism>
<dbReference type="Proteomes" id="UP000008810">
    <property type="component" value="Chromosome 2"/>
</dbReference>
<dbReference type="eggNOG" id="ENOG502QVAY">
    <property type="taxonomic scope" value="Eukaryota"/>
</dbReference>
<dbReference type="GeneID" id="100838977"/>
<name>I1HVQ5_BRADI</name>
<dbReference type="AlphaFoldDB" id="I1HVQ5"/>
<dbReference type="OrthoDB" id="691424at2759"/>
<dbReference type="HOGENOM" id="CLU_059835_0_0_1"/>
<evidence type="ECO:0000313" key="1">
    <source>
        <dbReference type="EMBL" id="KQK11779.1"/>
    </source>
</evidence>
<reference evidence="1 2" key="1">
    <citation type="journal article" date="2010" name="Nature">
        <title>Genome sequencing and analysis of the model grass Brachypodium distachyon.</title>
        <authorList>
            <consortium name="International Brachypodium Initiative"/>
        </authorList>
    </citation>
    <scope>NUCLEOTIDE SEQUENCE [LARGE SCALE GENOMIC DNA]</scope>
    <source>
        <strain evidence="1 2">Bd21</strain>
    </source>
</reference>
<dbReference type="KEGG" id="bdi:100838977"/>
<keyword evidence="3" id="KW-1185">Reference proteome</keyword>
<gene>
    <name evidence="2" type="primary">LOC100838977</name>
    <name evidence="1" type="ORF">BRADI_2g62310v3</name>
</gene>
<dbReference type="FunCoup" id="I1HVQ5">
    <property type="interactions" value="606"/>
</dbReference>
<proteinExistence type="predicted"/>
<dbReference type="PANTHER" id="PTHR31579:SF39">
    <property type="entry name" value="OS01G0973600 PROTEIN"/>
    <property type="match status" value="1"/>
</dbReference>
<dbReference type="STRING" id="15368.I1HVQ5"/>
<dbReference type="Gramene" id="KQK11779">
    <property type="protein sequence ID" value="KQK11779"/>
    <property type="gene ID" value="BRADI_2g62310v3"/>
</dbReference>
<dbReference type="EMBL" id="CM000881">
    <property type="protein sequence ID" value="KQK11779.1"/>
    <property type="molecule type" value="Genomic_DNA"/>
</dbReference>
<dbReference type="PANTHER" id="PTHR31579">
    <property type="entry name" value="OS03G0796600 PROTEIN"/>
    <property type="match status" value="1"/>
</dbReference>